<sequence length="72" mass="7290">MSTVFVGGSSRRHSSYDSLHSNGSPISLDGQAESPLKQPEITTSGTADALGASDVPPLGLPATRKEVLVPGG</sequence>
<evidence type="ECO:0000313" key="2">
    <source>
        <dbReference type="EMBL" id="ETI22993.1"/>
    </source>
</evidence>
<evidence type="ECO:0000313" key="3">
    <source>
        <dbReference type="Proteomes" id="UP000030678"/>
    </source>
</evidence>
<gene>
    <name evidence="2" type="ORF">G647_04789</name>
</gene>
<dbReference type="EMBL" id="KB822705">
    <property type="protein sequence ID" value="ETI22993.1"/>
    <property type="molecule type" value="Genomic_DNA"/>
</dbReference>
<name>V9D9M0_9EURO</name>
<feature type="region of interest" description="Disordered" evidence="1">
    <location>
        <begin position="1"/>
        <end position="72"/>
    </location>
</feature>
<dbReference type="HOGENOM" id="CLU_2722017_0_0_1"/>
<proteinExistence type="predicted"/>
<organism evidence="2 3">
    <name type="scientific">Cladophialophora carrionii CBS 160.54</name>
    <dbReference type="NCBI Taxonomy" id="1279043"/>
    <lineage>
        <taxon>Eukaryota</taxon>
        <taxon>Fungi</taxon>
        <taxon>Dikarya</taxon>
        <taxon>Ascomycota</taxon>
        <taxon>Pezizomycotina</taxon>
        <taxon>Eurotiomycetes</taxon>
        <taxon>Chaetothyriomycetidae</taxon>
        <taxon>Chaetothyriales</taxon>
        <taxon>Herpotrichiellaceae</taxon>
        <taxon>Cladophialophora</taxon>
    </lineage>
</organism>
<evidence type="ECO:0000256" key="1">
    <source>
        <dbReference type="SAM" id="MobiDB-lite"/>
    </source>
</evidence>
<dbReference type="RefSeq" id="XP_008727348.1">
    <property type="nucleotide sequence ID" value="XM_008729126.1"/>
</dbReference>
<dbReference type="GeneID" id="19983282"/>
<feature type="compositionally biased region" description="Polar residues" evidence="1">
    <location>
        <begin position="16"/>
        <end position="25"/>
    </location>
</feature>
<protein>
    <submittedName>
        <fullName evidence="2">Uncharacterized protein</fullName>
    </submittedName>
</protein>
<feature type="compositionally biased region" description="Basic and acidic residues" evidence="1">
    <location>
        <begin position="63"/>
        <end position="72"/>
    </location>
</feature>
<dbReference type="Proteomes" id="UP000030678">
    <property type="component" value="Unassembled WGS sequence"/>
</dbReference>
<reference evidence="2 3" key="1">
    <citation type="submission" date="2013-03" db="EMBL/GenBank/DDBJ databases">
        <title>The Genome Sequence of Cladophialophora carrionii CBS 160.54.</title>
        <authorList>
            <consortium name="The Broad Institute Genomics Platform"/>
            <person name="Cuomo C."/>
            <person name="de Hoog S."/>
            <person name="Gorbushina A."/>
            <person name="Walker B."/>
            <person name="Young S.K."/>
            <person name="Zeng Q."/>
            <person name="Gargeya S."/>
            <person name="Fitzgerald M."/>
            <person name="Haas B."/>
            <person name="Abouelleil A."/>
            <person name="Allen A.W."/>
            <person name="Alvarado L."/>
            <person name="Arachchi H.M."/>
            <person name="Berlin A.M."/>
            <person name="Chapman S.B."/>
            <person name="Gainer-Dewar J."/>
            <person name="Goldberg J."/>
            <person name="Griggs A."/>
            <person name="Gujja S."/>
            <person name="Hansen M."/>
            <person name="Howarth C."/>
            <person name="Imamovic A."/>
            <person name="Ireland A."/>
            <person name="Larimer J."/>
            <person name="McCowan C."/>
            <person name="Murphy C."/>
            <person name="Pearson M."/>
            <person name="Poon T.W."/>
            <person name="Priest M."/>
            <person name="Roberts A."/>
            <person name="Saif S."/>
            <person name="Shea T."/>
            <person name="Sisk P."/>
            <person name="Sykes S."/>
            <person name="Wortman J."/>
            <person name="Nusbaum C."/>
            <person name="Birren B."/>
        </authorList>
    </citation>
    <scope>NUCLEOTIDE SEQUENCE [LARGE SCALE GENOMIC DNA]</scope>
    <source>
        <strain evidence="2 3">CBS 160.54</strain>
    </source>
</reference>
<accession>V9D9M0</accession>
<dbReference type="AlphaFoldDB" id="V9D9M0"/>
<dbReference type="VEuPathDB" id="FungiDB:G647_04789"/>